<feature type="region of interest" description="Disordered" evidence="1">
    <location>
        <begin position="286"/>
        <end position="307"/>
    </location>
</feature>
<sequence length="749" mass="83569">MRETMRDENGNTNIPSSDVSKPRKGVLHKMGKMAKPSQWKPGSKKSPGSFSPDLQSAAMPPVATDKVLPPIQAVSDLRRAGPNSMNGAIVARAPQSSTTQRVPQGGSGNKLPVPRKSISGPELNPYVPPTVTMVRNGTIASGQVASPAGPSYPVPPRGRSQHAMTNSALSQRWEPGPDILPRIDVDGGLFLDPDGEEIESPNRSSESLQGNGTYTNMSAANNINQTEITDDTNMAGGRLPEQATPRRNNTWEEPSTRIPRSATTTQTTVPVLYNLQAENERLKEALRRAQEDKGESDRRAEKLTNNSLVAVQGSRQWEALQKELDVARQKLEQLDTSLRTESQQHAQSKEALAEAQSNFNVLQTSMETLQEEYKWLKDEHENLKVDHDSAVADRLDLLAAQEECLQTIDRLRGDFGPHLDDEHFIDCYDKLRRDIERWSVDYFKGPISALPSPGAALMEMSDDCDEYLQSQLMRPKLVQSYVWSVLNTKVFACNSRNNPGFWWAHSRRNQFSGLVALLQPTESQRLRPRDQDEKPIREYHRWRAITARLLESKIKYPEIARTERFDDDIIDSTLNALKAIRSDDGRQKSHTDGAYTRKLYEIFYQAITMDQEMNKQFAFYTIEMPALHVRDHNQNLINALFDATIMEVDTAMIRADGSVECRFVGLVLSPMLLVCGSKDGEGFVSAPRVLVPSVVMPLGGLSNRQGGEPRRGRRGSDAAHYGGGRQSSQQRVAVQKLKSKWYHGNAGSS</sequence>
<dbReference type="EMBL" id="SNSC02000009">
    <property type="protein sequence ID" value="TID21336.1"/>
    <property type="molecule type" value="Genomic_DNA"/>
</dbReference>
<gene>
    <name evidence="2" type="ORF">E6O75_ATG04731</name>
</gene>
<feature type="compositionally biased region" description="Polar residues" evidence="1">
    <location>
        <begin position="10"/>
        <end position="19"/>
    </location>
</feature>
<feature type="compositionally biased region" description="Low complexity" evidence="1">
    <location>
        <begin position="35"/>
        <end position="52"/>
    </location>
</feature>
<accession>A0A4Z1P9A8</accession>
<evidence type="ECO:0000313" key="2">
    <source>
        <dbReference type="EMBL" id="TID21336.1"/>
    </source>
</evidence>
<proteinExistence type="predicted"/>
<organism evidence="2 3">
    <name type="scientific">Venturia nashicola</name>
    <dbReference type="NCBI Taxonomy" id="86259"/>
    <lineage>
        <taxon>Eukaryota</taxon>
        <taxon>Fungi</taxon>
        <taxon>Dikarya</taxon>
        <taxon>Ascomycota</taxon>
        <taxon>Pezizomycotina</taxon>
        <taxon>Dothideomycetes</taxon>
        <taxon>Pleosporomycetidae</taxon>
        <taxon>Venturiales</taxon>
        <taxon>Venturiaceae</taxon>
        <taxon>Venturia</taxon>
    </lineage>
</organism>
<comment type="caution">
    <text evidence="2">The sequence shown here is derived from an EMBL/GenBank/DDBJ whole genome shotgun (WGS) entry which is preliminary data.</text>
</comment>
<feature type="compositionally biased region" description="Basic and acidic residues" evidence="1">
    <location>
        <begin position="286"/>
        <end position="302"/>
    </location>
</feature>
<feature type="region of interest" description="Disordered" evidence="1">
    <location>
        <begin position="1"/>
        <end position="125"/>
    </location>
</feature>
<reference evidence="2 3" key="1">
    <citation type="submission" date="2019-04" db="EMBL/GenBank/DDBJ databases">
        <title>High contiguity whole genome sequence and gene annotation resource for two Venturia nashicola isolates.</title>
        <authorList>
            <person name="Prokchorchik M."/>
            <person name="Won K."/>
            <person name="Lee Y."/>
            <person name="Choi E.D."/>
            <person name="Segonzac C."/>
            <person name="Sohn K.H."/>
        </authorList>
    </citation>
    <scope>NUCLEOTIDE SEQUENCE [LARGE SCALE GENOMIC DNA]</scope>
    <source>
        <strain evidence="2 3">PRI2</strain>
    </source>
</reference>
<feature type="region of interest" description="Disordered" evidence="1">
    <location>
        <begin position="239"/>
        <end position="258"/>
    </location>
</feature>
<feature type="region of interest" description="Disordered" evidence="1">
    <location>
        <begin position="701"/>
        <end position="732"/>
    </location>
</feature>
<dbReference type="AlphaFoldDB" id="A0A4Z1P9A8"/>
<feature type="region of interest" description="Disordered" evidence="1">
    <location>
        <begin position="143"/>
        <end position="162"/>
    </location>
</feature>
<evidence type="ECO:0000313" key="3">
    <source>
        <dbReference type="Proteomes" id="UP000298493"/>
    </source>
</evidence>
<dbReference type="STRING" id="86259.A0A4Z1P9A8"/>
<dbReference type="Gene3D" id="1.10.287.1490">
    <property type="match status" value="1"/>
</dbReference>
<name>A0A4Z1P9A8_9PEZI</name>
<feature type="compositionally biased region" description="Basic and acidic residues" evidence="1">
    <location>
        <begin position="707"/>
        <end position="717"/>
    </location>
</feature>
<feature type="compositionally biased region" description="Basic residues" evidence="1">
    <location>
        <begin position="22"/>
        <end position="32"/>
    </location>
</feature>
<dbReference type="Proteomes" id="UP000298493">
    <property type="component" value="Unassembled WGS sequence"/>
</dbReference>
<protein>
    <submittedName>
        <fullName evidence="2">Uncharacterized protein</fullName>
    </submittedName>
</protein>
<evidence type="ECO:0000256" key="1">
    <source>
        <dbReference type="SAM" id="MobiDB-lite"/>
    </source>
</evidence>
<keyword evidence="3" id="KW-1185">Reference proteome</keyword>